<feature type="transmembrane region" description="Helical" evidence="7">
    <location>
        <begin position="270"/>
        <end position="293"/>
    </location>
</feature>
<organism evidence="9 10">
    <name type="scientific">Thermogymnomonas acidicola</name>
    <dbReference type="NCBI Taxonomy" id="399579"/>
    <lineage>
        <taxon>Archaea</taxon>
        <taxon>Methanobacteriati</taxon>
        <taxon>Thermoplasmatota</taxon>
        <taxon>Thermoplasmata</taxon>
        <taxon>Thermoplasmatales</taxon>
        <taxon>Thermogymnomonas</taxon>
    </lineage>
</organism>
<evidence type="ECO:0000256" key="6">
    <source>
        <dbReference type="ARBA" id="ARBA00023136"/>
    </source>
</evidence>
<evidence type="ECO:0000256" key="3">
    <source>
        <dbReference type="ARBA" id="ARBA00022475"/>
    </source>
</evidence>
<feature type="transmembrane region" description="Helical" evidence="7">
    <location>
        <begin position="53"/>
        <end position="75"/>
    </location>
</feature>
<evidence type="ECO:0000256" key="4">
    <source>
        <dbReference type="ARBA" id="ARBA00022692"/>
    </source>
</evidence>
<reference evidence="9" key="1">
    <citation type="journal article" date="2014" name="Int. J. Syst. Evol. Microbiol.">
        <title>Complete genome sequence of Corynebacterium casei LMG S-19264T (=DSM 44701T), isolated from a smear-ripened cheese.</title>
        <authorList>
            <consortium name="US DOE Joint Genome Institute (JGI-PGF)"/>
            <person name="Walter F."/>
            <person name="Albersmeier A."/>
            <person name="Kalinowski J."/>
            <person name="Ruckert C."/>
        </authorList>
    </citation>
    <scope>NUCLEOTIDE SEQUENCE</scope>
    <source>
        <strain evidence="9">JCM 13583</strain>
    </source>
</reference>
<sequence>MEAARERRTNNRREILAASMVGTIIEWYGIFIFSSGAIYIASAFYPTVSRAESLLLTLLTFALGFVTRPVGAFVFGHFGDRMGRKNVLLITLLLSGISTGLTGVVPGYASIGIWAVVLLVILRLILGFGLGGEWGGAMLLTLENFRERRGFWSSFVQSTVGIGLIIGTAIFLLLEFVLPSKAMYAYGWRIPFLLAFAILAIGFLIRYRLAETPIFEAAKAEKKILGLPAGQLFRHHWHEVLAGTLLAGSSGNFFYFAISLLPAVFEVRGIISVTTGLIAVTVFAIMDIVFVFIGGILSDRHGRRILLFSANLIALVILYPSIYYYNPYAFTAFLAVFGIAHGLSYSPLGALISEVFPANVRYSGNSFSYQFGNSFIGGPAPYASDALGLISYPLYPVFTLVFILVAFVTIARIRESRGSDLGVLGEAGS</sequence>
<keyword evidence="5 7" id="KW-1133">Transmembrane helix</keyword>
<evidence type="ECO:0000313" key="10">
    <source>
        <dbReference type="Proteomes" id="UP000632195"/>
    </source>
</evidence>
<feature type="transmembrane region" description="Helical" evidence="7">
    <location>
        <begin position="15"/>
        <end position="41"/>
    </location>
</feature>
<name>A0AA37BSC9_9ARCH</name>
<dbReference type="InterPro" id="IPR020846">
    <property type="entry name" value="MFS_dom"/>
</dbReference>
<protein>
    <submittedName>
        <fullName evidence="9">MFS transporter</fullName>
    </submittedName>
</protein>
<feature type="transmembrane region" description="Helical" evidence="7">
    <location>
        <begin position="186"/>
        <end position="205"/>
    </location>
</feature>
<dbReference type="SUPFAM" id="SSF103473">
    <property type="entry name" value="MFS general substrate transporter"/>
    <property type="match status" value="1"/>
</dbReference>
<reference evidence="9" key="2">
    <citation type="submission" date="2022-09" db="EMBL/GenBank/DDBJ databases">
        <authorList>
            <person name="Sun Q."/>
            <person name="Ohkuma M."/>
        </authorList>
    </citation>
    <scope>NUCLEOTIDE SEQUENCE</scope>
    <source>
        <strain evidence="9">JCM 13583</strain>
    </source>
</reference>
<proteinExistence type="predicted"/>
<evidence type="ECO:0000259" key="8">
    <source>
        <dbReference type="PROSITE" id="PS50850"/>
    </source>
</evidence>
<keyword evidence="10" id="KW-1185">Reference proteome</keyword>
<feature type="domain" description="Major facilitator superfamily (MFS) profile" evidence="8">
    <location>
        <begin position="15"/>
        <end position="417"/>
    </location>
</feature>
<dbReference type="InterPro" id="IPR005829">
    <property type="entry name" value="Sugar_transporter_CS"/>
</dbReference>
<feature type="transmembrane region" description="Helical" evidence="7">
    <location>
        <begin position="392"/>
        <end position="411"/>
    </location>
</feature>
<feature type="transmembrane region" description="Helical" evidence="7">
    <location>
        <begin position="111"/>
        <end position="130"/>
    </location>
</feature>
<comment type="subcellular location">
    <subcellularLocation>
        <location evidence="1">Cell membrane</location>
        <topology evidence="1">Multi-pass membrane protein</topology>
    </subcellularLocation>
</comment>
<dbReference type="InterPro" id="IPR036259">
    <property type="entry name" value="MFS_trans_sf"/>
</dbReference>
<dbReference type="PANTHER" id="PTHR43045">
    <property type="entry name" value="SHIKIMATE TRANSPORTER"/>
    <property type="match status" value="1"/>
</dbReference>
<dbReference type="AlphaFoldDB" id="A0AA37BSC9"/>
<dbReference type="Proteomes" id="UP000632195">
    <property type="component" value="Unassembled WGS sequence"/>
</dbReference>
<accession>A0AA37BSC9</accession>
<dbReference type="PROSITE" id="PS50850">
    <property type="entry name" value="MFS"/>
    <property type="match status" value="1"/>
</dbReference>
<evidence type="ECO:0000256" key="7">
    <source>
        <dbReference type="SAM" id="Phobius"/>
    </source>
</evidence>
<dbReference type="Pfam" id="PF00083">
    <property type="entry name" value="Sugar_tr"/>
    <property type="match status" value="2"/>
</dbReference>
<dbReference type="RefSeq" id="WP_229657565.1">
    <property type="nucleotide sequence ID" value="NZ_BMNY01000003.1"/>
</dbReference>
<feature type="transmembrane region" description="Helical" evidence="7">
    <location>
        <begin position="240"/>
        <end position="264"/>
    </location>
</feature>
<dbReference type="PANTHER" id="PTHR43045:SF1">
    <property type="entry name" value="SHIKIMATE TRANSPORTER"/>
    <property type="match status" value="1"/>
</dbReference>
<evidence type="ECO:0000313" key="9">
    <source>
        <dbReference type="EMBL" id="GGM77669.1"/>
    </source>
</evidence>
<feature type="transmembrane region" description="Helical" evidence="7">
    <location>
        <begin position="151"/>
        <end position="174"/>
    </location>
</feature>
<dbReference type="EMBL" id="BMNY01000003">
    <property type="protein sequence ID" value="GGM77669.1"/>
    <property type="molecule type" value="Genomic_DNA"/>
</dbReference>
<keyword evidence="2" id="KW-0813">Transport</keyword>
<feature type="transmembrane region" description="Helical" evidence="7">
    <location>
        <begin position="305"/>
        <end position="325"/>
    </location>
</feature>
<dbReference type="GO" id="GO:0005886">
    <property type="term" value="C:plasma membrane"/>
    <property type="evidence" value="ECO:0007669"/>
    <property type="project" value="UniProtKB-SubCell"/>
</dbReference>
<dbReference type="Gene3D" id="1.20.1250.20">
    <property type="entry name" value="MFS general substrate transporter like domains"/>
    <property type="match status" value="2"/>
</dbReference>
<feature type="transmembrane region" description="Helical" evidence="7">
    <location>
        <begin position="87"/>
        <end position="105"/>
    </location>
</feature>
<evidence type="ECO:0000256" key="1">
    <source>
        <dbReference type="ARBA" id="ARBA00004651"/>
    </source>
</evidence>
<dbReference type="GO" id="GO:0022857">
    <property type="term" value="F:transmembrane transporter activity"/>
    <property type="evidence" value="ECO:0007669"/>
    <property type="project" value="InterPro"/>
</dbReference>
<gene>
    <name evidence="9" type="ORF">GCM10007108_14760</name>
</gene>
<dbReference type="PROSITE" id="PS00217">
    <property type="entry name" value="SUGAR_TRANSPORT_2"/>
    <property type="match status" value="1"/>
</dbReference>
<keyword evidence="4 7" id="KW-0812">Transmembrane</keyword>
<comment type="caution">
    <text evidence="9">The sequence shown here is derived from an EMBL/GenBank/DDBJ whole genome shotgun (WGS) entry which is preliminary data.</text>
</comment>
<dbReference type="InterPro" id="IPR005828">
    <property type="entry name" value="MFS_sugar_transport-like"/>
</dbReference>
<keyword evidence="3" id="KW-1003">Cell membrane</keyword>
<keyword evidence="6 7" id="KW-0472">Membrane</keyword>
<evidence type="ECO:0000256" key="2">
    <source>
        <dbReference type="ARBA" id="ARBA00022448"/>
    </source>
</evidence>
<evidence type="ECO:0000256" key="5">
    <source>
        <dbReference type="ARBA" id="ARBA00022989"/>
    </source>
</evidence>